<name>A0A510JAZ7_9FUSO</name>
<dbReference type="RefSeq" id="WP_036056431.1">
    <property type="nucleotide sequence ID" value="NZ_AP019822.1"/>
</dbReference>
<dbReference type="STRING" id="714315.GCA_000516535_01450"/>
<dbReference type="InterPro" id="IPR053735">
    <property type="entry name" value="Type_III_TA_endoRNase"/>
</dbReference>
<sequence>MKFNEKYTEELFFVMVNEKYSDYLRKYDKKIREKEKRPYIGIVLQIKEKQYFAPLSSPKEKYRLMKEQMDLIKLKNGKLGVINLNNMIPVISNNLYIEKIKLSDLRKSKIEKERRYYFSLKEQHEFCIQNKEKILKKAEKVYETFTKEKFELTKREKFISKRVIDFKLMEKLCEKYTEKL</sequence>
<dbReference type="Pfam" id="PF13958">
    <property type="entry name" value="ToxN_toxin"/>
    <property type="match status" value="1"/>
</dbReference>
<organism evidence="1 2">
    <name type="scientific">Pseudoleptotrichia goodfellowii</name>
    <dbReference type="NCBI Taxonomy" id="157692"/>
    <lineage>
        <taxon>Bacteria</taxon>
        <taxon>Fusobacteriati</taxon>
        <taxon>Fusobacteriota</taxon>
        <taxon>Fusobacteriia</taxon>
        <taxon>Fusobacteriales</taxon>
        <taxon>Leptotrichiaceae</taxon>
        <taxon>Pseudoleptotrichia</taxon>
    </lineage>
</organism>
<dbReference type="GO" id="GO:0003723">
    <property type="term" value="F:RNA binding"/>
    <property type="evidence" value="ECO:0007669"/>
    <property type="project" value="InterPro"/>
</dbReference>
<dbReference type="KEGG" id="lgo:JCM16774_1441"/>
<dbReference type="Gene3D" id="3.10.129.130">
    <property type="match status" value="1"/>
</dbReference>
<dbReference type="GO" id="GO:0004521">
    <property type="term" value="F:RNA endonuclease activity"/>
    <property type="evidence" value="ECO:0007669"/>
    <property type="project" value="InterPro"/>
</dbReference>
<proteinExistence type="predicted"/>
<dbReference type="Proteomes" id="UP000321606">
    <property type="component" value="Chromosome"/>
</dbReference>
<evidence type="ECO:0008006" key="3">
    <source>
        <dbReference type="Google" id="ProtNLM"/>
    </source>
</evidence>
<dbReference type="InterPro" id="IPR025911">
    <property type="entry name" value="ToxN/AbiQ_toxin"/>
</dbReference>
<dbReference type="AlphaFoldDB" id="A0A510JAZ7"/>
<accession>A0A510JAZ7</accession>
<evidence type="ECO:0000313" key="2">
    <source>
        <dbReference type="Proteomes" id="UP000321606"/>
    </source>
</evidence>
<reference evidence="1 2" key="1">
    <citation type="submission" date="2019-07" db="EMBL/GenBank/DDBJ databases">
        <title>Complete Genome Sequence of Leptotrichia goodfellowii Strain JCM 16774.</title>
        <authorList>
            <person name="Watanabe S."/>
            <person name="Cui L."/>
        </authorList>
    </citation>
    <scope>NUCLEOTIDE SEQUENCE [LARGE SCALE GENOMIC DNA]</scope>
    <source>
        <strain evidence="1 2">JCM16774</strain>
    </source>
</reference>
<evidence type="ECO:0000313" key="1">
    <source>
        <dbReference type="EMBL" id="BBM36509.1"/>
    </source>
</evidence>
<dbReference type="OrthoDB" id="1655812at2"/>
<dbReference type="EMBL" id="AP019822">
    <property type="protein sequence ID" value="BBM36509.1"/>
    <property type="molecule type" value="Genomic_DNA"/>
</dbReference>
<protein>
    <recommendedName>
        <fullName evidence="3">Type III toxin-antitoxin system ToxN/AbiQ family toxin</fullName>
    </recommendedName>
</protein>
<gene>
    <name evidence="1" type="ORF">JCM16774_1441</name>
</gene>